<dbReference type="Proteomes" id="UP000824225">
    <property type="component" value="Unassembled WGS sequence"/>
</dbReference>
<comment type="caution">
    <text evidence="1">The sequence shown here is derived from an EMBL/GenBank/DDBJ whole genome shotgun (WGS) entry which is preliminary data.</text>
</comment>
<organism evidence="1 2">
    <name type="scientific">Candidatus Mailhella merdigallinarum</name>
    <dbReference type="NCBI Taxonomy" id="2838658"/>
    <lineage>
        <taxon>Bacteria</taxon>
        <taxon>Pseudomonadati</taxon>
        <taxon>Thermodesulfobacteriota</taxon>
        <taxon>Desulfovibrionia</taxon>
        <taxon>Desulfovibrionales</taxon>
        <taxon>Desulfovibrionaceae</taxon>
        <taxon>Mailhella</taxon>
    </lineage>
</organism>
<evidence type="ECO:0000313" key="2">
    <source>
        <dbReference type="Proteomes" id="UP000824225"/>
    </source>
</evidence>
<accession>A0A9D2KML0</accession>
<protein>
    <submittedName>
        <fullName evidence="1">C-GCAxxG-C-C family protein</fullName>
    </submittedName>
</protein>
<proteinExistence type="predicted"/>
<dbReference type="InterPro" id="IPR010181">
    <property type="entry name" value="CGCAxxGCC_motif"/>
</dbReference>
<reference evidence="1" key="2">
    <citation type="submission" date="2021-04" db="EMBL/GenBank/DDBJ databases">
        <authorList>
            <person name="Gilroy R."/>
        </authorList>
    </citation>
    <scope>NUCLEOTIDE SEQUENCE</scope>
    <source>
        <strain evidence="1">CHK186-16707</strain>
    </source>
</reference>
<reference evidence="1" key="1">
    <citation type="journal article" date="2021" name="PeerJ">
        <title>Extensive microbial diversity within the chicken gut microbiome revealed by metagenomics and culture.</title>
        <authorList>
            <person name="Gilroy R."/>
            <person name="Ravi A."/>
            <person name="Getino M."/>
            <person name="Pursley I."/>
            <person name="Horton D.L."/>
            <person name="Alikhan N.F."/>
            <person name="Baker D."/>
            <person name="Gharbi K."/>
            <person name="Hall N."/>
            <person name="Watson M."/>
            <person name="Adriaenssens E.M."/>
            <person name="Foster-Nyarko E."/>
            <person name="Jarju S."/>
            <person name="Secka A."/>
            <person name="Antonio M."/>
            <person name="Oren A."/>
            <person name="Chaudhuri R.R."/>
            <person name="La Ragione R."/>
            <person name="Hildebrand F."/>
            <person name="Pallen M.J."/>
        </authorList>
    </citation>
    <scope>NUCLEOTIDE SEQUENCE</scope>
    <source>
        <strain evidence="1">CHK186-16707</strain>
    </source>
</reference>
<dbReference type="Pfam" id="PF09719">
    <property type="entry name" value="C_GCAxxG_C_C"/>
    <property type="match status" value="1"/>
</dbReference>
<sequence>MDPLENAILSLYQKGYCCSQVLALLILGVQGRENPDLVRSLSGLCHGIGRSGDACGILTGGCCVLAYLVGRETADDDAVPGAQLVIEEFVDWFREAATEQWGSIRCTDILGDEAPGGPDKSHCRRLLAQAWVRLLGILTMHNIAYAAPPRTK</sequence>
<dbReference type="EMBL" id="DXAN01000019">
    <property type="protein sequence ID" value="HJA08658.1"/>
    <property type="molecule type" value="Genomic_DNA"/>
</dbReference>
<dbReference type="AlphaFoldDB" id="A0A9D2KML0"/>
<name>A0A9D2KML0_9BACT</name>
<dbReference type="NCBIfam" id="NF045669">
    <property type="entry name" value="DVU1555_fam_CGA"/>
    <property type="match status" value="1"/>
</dbReference>
<evidence type="ECO:0000313" key="1">
    <source>
        <dbReference type="EMBL" id="HJA08658.1"/>
    </source>
</evidence>
<gene>
    <name evidence="1" type="ORF">H9962_05655</name>
</gene>